<evidence type="ECO:0000313" key="7">
    <source>
        <dbReference type="EMBL" id="MRV71020.1"/>
    </source>
</evidence>
<dbReference type="PRINTS" id="PR00040">
    <property type="entry name" value="HTHMERR"/>
</dbReference>
<feature type="coiled-coil region" evidence="5">
    <location>
        <begin position="77"/>
        <end position="104"/>
    </location>
</feature>
<dbReference type="SMART" id="SM00422">
    <property type="entry name" value="HTH_MERR"/>
    <property type="match status" value="1"/>
</dbReference>
<dbReference type="SUPFAM" id="SSF46955">
    <property type="entry name" value="Putative DNA-binding domain"/>
    <property type="match status" value="1"/>
</dbReference>
<keyword evidence="5" id="KW-0175">Coiled coil</keyword>
<evidence type="ECO:0000256" key="2">
    <source>
        <dbReference type="ARBA" id="ARBA00023015"/>
    </source>
</evidence>
<dbReference type="InterPro" id="IPR047057">
    <property type="entry name" value="MerR_fam"/>
</dbReference>
<keyword evidence="2" id="KW-0805">Transcription regulation</keyword>
<reference evidence="7 8" key="1">
    <citation type="submission" date="2019-11" db="EMBL/GenBank/DDBJ databases">
        <title>Novel species isolated from a subtropical stream in China.</title>
        <authorList>
            <person name="Lu H."/>
        </authorList>
    </citation>
    <scope>NUCLEOTIDE SEQUENCE [LARGE SCALE GENOMIC DNA]</scope>
    <source>
        <strain evidence="7 8">FT92W</strain>
    </source>
</reference>
<keyword evidence="8" id="KW-1185">Reference proteome</keyword>
<dbReference type="Pfam" id="PF00376">
    <property type="entry name" value="MerR"/>
    <property type="match status" value="1"/>
</dbReference>
<keyword evidence="3 7" id="KW-0238">DNA-binding</keyword>
<protein>
    <submittedName>
        <fullName evidence="7">MerR family DNA-binding transcriptional regulator</fullName>
    </submittedName>
</protein>
<dbReference type="PROSITE" id="PS50937">
    <property type="entry name" value="HTH_MERR_2"/>
    <property type="match status" value="1"/>
</dbReference>
<keyword evidence="4" id="KW-0804">Transcription</keyword>
<proteinExistence type="predicted"/>
<dbReference type="RefSeq" id="WP_154371476.1">
    <property type="nucleotide sequence ID" value="NZ_WKJJ01000002.1"/>
</dbReference>
<dbReference type="PANTHER" id="PTHR30204">
    <property type="entry name" value="REDOX-CYCLING DRUG-SENSING TRANSCRIPTIONAL ACTIVATOR SOXR"/>
    <property type="match status" value="1"/>
</dbReference>
<organism evidence="7 8">
    <name type="scientific">Pseudoduganella rivuli</name>
    <dbReference type="NCBI Taxonomy" id="2666085"/>
    <lineage>
        <taxon>Bacteria</taxon>
        <taxon>Pseudomonadati</taxon>
        <taxon>Pseudomonadota</taxon>
        <taxon>Betaproteobacteria</taxon>
        <taxon>Burkholderiales</taxon>
        <taxon>Oxalobacteraceae</taxon>
        <taxon>Telluria group</taxon>
        <taxon>Pseudoduganella</taxon>
    </lineage>
</organism>
<evidence type="ECO:0000256" key="4">
    <source>
        <dbReference type="ARBA" id="ARBA00023163"/>
    </source>
</evidence>
<keyword evidence="1" id="KW-0678">Repressor</keyword>
<dbReference type="GO" id="GO:0003677">
    <property type="term" value="F:DNA binding"/>
    <property type="evidence" value="ECO:0007669"/>
    <property type="project" value="UniProtKB-KW"/>
</dbReference>
<sequence length="175" mass="19571">METLYTIGQLAKRCGISRTTLLYYEKLGLIEPASRSEAGYRRYSGHELARVGQVRQYRAAGLALETIAALLADGDRSSLIRRRLDDIQREIAQLREQQALLVRLLSDKAALEPAMDKARWTALLRGAGVDDAAMGRWHALFEKQAPEAHQAFLLSLGLDAGEMEHIRSWARQIGV</sequence>
<dbReference type="GO" id="GO:0003700">
    <property type="term" value="F:DNA-binding transcription factor activity"/>
    <property type="evidence" value="ECO:0007669"/>
    <property type="project" value="InterPro"/>
</dbReference>
<dbReference type="Gene3D" id="1.10.1660.10">
    <property type="match status" value="1"/>
</dbReference>
<dbReference type="EMBL" id="WKJJ01000002">
    <property type="protein sequence ID" value="MRV71020.1"/>
    <property type="molecule type" value="Genomic_DNA"/>
</dbReference>
<evidence type="ECO:0000259" key="6">
    <source>
        <dbReference type="PROSITE" id="PS50937"/>
    </source>
</evidence>
<comment type="caution">
    <text evidence="7">The sequence shown here is derived from an EMBL/GenBank/DDBJ whole genome shotgun (WGS) entry which is preliminary data.</text>
</comment>
<evidence type="ECO:0000256" key="5">
    <source>
        <dbReference type="SAM" id="Coils"/>
    </source>
</evidence>
<evidence type="ECO:0000256" key="3">
    <source>
        <dbReference type="ARBA" id="ARBA00023125"/>
    </source>
</evidence>
<dbReference type="InterPro" id="IPR009061">
    <property type="entry name" value="DNA-bd_dom_put_sf"/>
</dbReference>
<accession>A0A7X2IJK6</accession>
<dbReference type="InterPro" id="IPR000551">
    <property type="entry name" value="MerR-type_HTH_dom"/>
</dbReference>
<dbReference type="PANTHER" id="PTHR30204:SF69">
    <property type="entry name" value="MERR-FAMILY TRANSCRIPTIONAL REGULATOR"/>
    <property type="match status" value="1"/>
</dbReference>
<dbReference type="Proteomes" id="UP000446768">
    <property type="component" value="Unassembled WGS sequence"/>
</dbReference>
<name>A0A7X2IJK6_9BURK</name>
<feature type="domain" description="HTH merR-type" evidence="6">
    <location>
        <begin position="4"/>
        <end position="73"/>
    </location>
</feature>
<evidence type="ECO:0000313" key="8">
    <source>
        <dbReference type="Proteomes" id="UP000446768"/>
    </source>
</evidence>
<evidence type="ECO:0000256" key="1">
    <source>
        <dbReference type="ARBA" id="ARBA00022491"/>
    </source>
</evidence>
<dbReference type="AlphaFoldDB" id="A0A7X2IJK6"/>
<gene>
    <name evidence="7" type="ORF">GJ700_04700</name>
</gene>